<gene>
    <name evidence="6" type="ORF">Malapachy_1345</name>
</gene>
<organism evidence="6 7">
    <name type="scientific">Malassezia pachydermatis</name>
    <dbReference type="NCBI Taxonomy" id="77020"/>
    <lineage>
        <taxon>Eukaryota</taxon>
        <taxon>Fungi</taxon>
        <taxon>Dikarya</taxon>
        <taxon>Basidiomycota</taxon>
        <taxon>Ustilaginomycotina</taxon>
        <taxon>Malasseziomycetes</taxon>
        <taxon>Malasseziales</taxon>
        <taxon>Malasseziaceae</taxon>
        <taxon>Malassezia</taxon>
    </lineage>
</organism>
<dbReference type="CDD" id="cd00160">
    <property type="entry name" value="RhoGEF"/>
    <property type="match status" value="1"/>
</dbReference>
<feature type="domain" description="DH" evidence="4">
    <location>
        <begin position="339"/>
        <end position="526"/>
    </location>
</feature>
<dbReference type="PANTHER" id="PTHR46572:SF2">
    <property type="entry name" value="RHO1 GDP-GTP EXCHANGE PROTEIN 1-RELATED"/>
    <property type="match status" value="1"/>
</dbReference>
<feature type="region of interest" description="Disordered" evidence="3">
    <location>
        <begin position="1"/>
        <end position="22"/>
    </location>
</feature>
<dbReference type="Gene3D" id="2.30.29.30">
    <property type="entry name" value="Pleckstrin-homology domain (PH domain)/Phosphotyrosine-binding domain (PTB)"/>
    <property type="match status" value="1"/>
</dbReference>
<dbReference type="InterPro" id="IPR052233">
    <property type="entry name" value="Rho-type_GEFs"/>
</dbReference>
<dbReference type="PROSITE" id="PS50010">
    <property type="entry name" value="DH_2"/>
    <property type="match status" value="1"/>
</dbReference>
<evidence type="ECO:0000259" key="4">
    <source>
        <dbReference type="PROSITE" id="PS50010"/>
    </source>
</evidence>
<dbReference type="Pfam" id="PF00610">
    <property type="entry name" value="DEP"/>
    <property type="match status" value="1"/>
</dbReference>
<dbReference type="SMART" id="SM00325">
    <property type="entry name" value="RhoGEF"/>
    <property type="match status" value="1"/>
</dbReference>
<dbReference type="InterPro" id="IPR000219">
    <property type="entry name" value="DH_dom"/>
</dbReference>
<dbReference type="Pfam" id="PF00780">
    <property type="entry name" value="CNH"/>
    <property type="match status" value="1"/>
</dbReference>
<dbReference type="GO" id="GO:0035556">
    <property type="term" value="P:intracellular signal transduction"/>
    <property type="evidence" value="ECO:0007669"/>
    <property type="project" value="InterPro"/>
</dbReference>
<dbReference type="VEuPathDB" id="FungiDB:Malapachy_1345"/>
<evidence type="ECO:0000256" key="1">
    <source>
        <dbReference type="ARBA" id="ARBA00022553"/>
    </source>
</evidence>
<dbReference type="SUPFAM" id="SSF46785">
    <property type="entry name" value="Winged helix' DNA-binding domain"/>
    <property type="match status" value="1"/>
</dbReference>
<dbReference type="SMART" id="SM00049">
    <property type="entry name" value="DEP"/>
    <property type="match status" value="1"/>
</dbReference>
<dbReference type="Pfam" id="PF00621">
    <property type="entry name" value="RhoGEF"/>
    <property type="match status" value="1"/>
</dbReference>
<dbReference type="OrthoDB" id="2272012at2759"/>
<dbReference type="Gene3D" id="1.10.10.10">
    <property type="entry name" value="Winged helix-like DNA-binding domain superfamily/Winged helix DNA-binding domain"/>
    <property type="match status" value="1"/>
</dbReference>
<dbReference type="GO" id="GO:0005085">
    <property type="term" value="F:guanyl-nucleotide exchange factor activity"/>
    <property type="evidence" value="ECO:0007669"/>
    <property type="project" value="UniProtKB-KW"/>
</dbReference>
<evidence type="ECO:0000259" key="5">
    <source>
        <dbReference type="PROSITE" id="PS50219"/>
    </source>
</evidence>
<evidence type="ECO:0000256" key="2">
    <source>
        <dbReference type="ARBA" id="ARBA00022658"/>
    </source>
</evidence>
<accession>A0A0M8MJF6</accession>
<dbReference type="SMART" id="SM00036">
    <property type="entry name" value="CNH"/>
    <property type="match status" value="1"/>
</dbReference>
<feature type="region of interest" description="Disordered" evidence="3">
    <location>
        <begin position="37"/>
        <end position="75"/>
    </location>
</feature>
<dbReference type="InterPro" id="IPR035899">
    <property type="entry name" value="DBL_dom_sf"/>
</dbReference>
<dbReference type="InterPro" id="IPR011993">
    <property type="entry name" value="PH-like_dom_sf"/>
</dbReference>
<dbReference type="Gene3D" id="1.20.900.10">
    <property type="entry name" value="Dbl homology (DH) domain"/>
    <property type="match status" value="1"/>
</dbReference>
<proteinExistence type="predicted"/>
<dbReference type="PROSITE" id="PS50219">
    <property type="entry name" value="CNH"/>
    <property type="match status" value="1"/>
</dbReference>
<dbReference type="SUPFAM" id="SSF48065">
    <property type="entry name" value="DBL homology domain (DH-domain)"/>
    <property type="match status" value="1"/>
</dbReference>
<feature type="compositionally biased region" description="Polar residues" evidence="3">
    <location>
        <begin position="37"/>
        <end position="66"/>
    </location>
</feature>
<dbReference type="EMBL" id="LGAV01000009">
    <property type="protein sequence ID" value="KOS12758.1"/>
    <property type="molecule type" value="Genomic_DNA"/>
</dbReference>
<dbReference type="InterPro" id="IPR036390">
    <property type="entry name" value="WH_DNA-bd_sf"/>
</dbReference>
<feature type="domain" description="CNH" evidence="5">
    <location>
        <begin position="722"/>
        <end position="1017"/>
    </location>
</feature>
<sequence length="1152" mass="129542">MDQSQSRASSRGESTPSPTHVLRRMQSALLPGERQMSAFQQPTSTPDAFTTVTDPVTTRASVSPGSSEFPPPRVSSQLVRHESPAPIVHGADLASSTRPMPVLLPGDRPVNPALLSDVARALENAVVPTNRTKNELTYARAFDGQETVDKLMEIARTRHRDLALLLGRALDAQKFFHDVTYDHRLRDSQSELYQFYYDRWGPHIDGEAFALTTPAASRRNSSSTAAGRPTLTALDMERVYSAQNALAIDDADEKEAQTYHPEYPIGVFTPLTSCYSPTCQPGQPCYSYACPNNRVELTSVQSTLQREDSHEGLNEITTQLWAESVPKEIYNQVPDMERKRQEVIFEIISTERAYVQDLEYLRDIWIKPLSTQHILSESRRDGFVEKVFCNLLEILAVNARLSEMLMRRQRHHAVIDHIGDIFVEFVREFDPYVKYGANQAAARLAVEAEKSSNPIFAMFAADTERKAVSRKLELNGYLTKPTTRLARYPLLFEQMLKFTAESNVDKMILPKVIQQIQRLLTHVNDETGRSENRLQLTFLSRHLVFKPLDMVDLRLNEEGRELVFKNALKKRGTQSDSSEIQLYLFDHALLMVKVKIVHKAEVFRVYRRPIPLEFLQVTVYDDVQTSKGIKTRSVLSRSSIGKRTSIGAMPGQTLPKQDSKSGYAITFAHLGKRGYHITLWSTTMANRSKWLEHVEMRQEILQNRSRIFDMIPVAPGMMDVPTNRITCAVPFDFCRQIFFGREDGVYLANVRDDTHPPKLVLALPGVTQVDVLEEFQILIVLAEQVVHTFTLNALDPADPVMSLKRGRRIASHTSFFRAGVCMGRTLVCVVKSGPVSSTIKTLEPIEYSLRAKKQQTFRKLLQGGQDTLRVFKEFYIPTESSSIHFLKSKLCIGTTKGFEIVDLETLETQGLLDPADQSLDFVQRRENLKAIAIYRIEGEFLLCYNEFAFYVNKNGWRAKGNWIIHWEGNPTSFALHYPYILAFESNFIEVRHVETGALHQVITGFNLRCLFADTFSASIQSRSYNHRLQKMGYANPMRTNSMPVQQVTVAPPNIVGSPAAASMTAAMGGIQTPVVPPGTMSDGSSPYNSPRLSFSYGSPLSLQSQSFGPLVQSPPNMTSGTAQSSVLESVLASRSEILFVGDSSAYAIRPHT</sequence>
<reference evidence="6 7" key="1">
    <citation type="submission" date="2015-07" db="EMBL/GenBank/DDBJ databases">
        <title>Draft Genome Sequence of Malassezia furfur CBS1878 and Malassezia pachydermatis CBS1879.</title>
        <authorList>
            <person name="Triana S."/>
            <person name="Ohm R."/>
            <person name="Gonzalez A."/>
            <person name="DeCock H."/>
            <person name="Restrepo S."/>
            <person name="Celis A."/>
        </authorList>
    </citation>
    <scope>NUCLEOTIDE SEQUENCE [LARGE SCALE GENOMIC DNA]</scope>
    <source>
        <strain evidence="6 7">CBS 1879</strain>
    </source>
</reference>
<evidence type="ECO:0000313" key="7">
    <source>
        <dbReference type="Proteomes" id="UP000037751"/>
    </source>
</evidence>
<comment type="caution">
    <text evidence="6">The sequence shown here is derived from an EMBL/GenBank/DDBJ whole genome shotgun (WGS) entry which is preliminary data.</text>
</comment>
<feature type="compositionally biased region" description="Polar residues" evidence="3">
    <location>
        <begin position="1"/>
        <end position="18"/>
    </location>
</feature>
<dbReference type="STRING" id="77020.A0A0M8MJF6"/>
<dbReference type="GeneID" id="28727725"/>
<evidence type="ECO:0000313" key="6">
    <source>
        <dbReference type="EMBL" id="KOS12758.1"/>
    </source>
</evidence>
<protein>
    <submittedName>
        <fullName evidence="6">Cnh-domain-containing protein</fullName>
    </submittedName>
</protein>
<keyword evidence="2" id="KW-0344">Guanine-nucleotide releasing factor</keyword>
<evidence type="ECO:0000256" key="3">
    <source>
        <dbReference type="SAM" id="MobiDB-lite"/>
    </source>
</evidence>
<dbReference type="AlphaFoldDB" id="A0A0M8MJF6"/>
<dbReference type="InterPro" id="IPR000591">
    <property type="entry name" value="DEP_dom"/>
</dbReference>
<keyword evidence="1" id="KW-0597">Phosphoprotein</keyword>
<name>A0A0M8MJF6_9BASI</name>
<dbReference type="InterPro" id="IPR036388">
    <property type="entry name" value="WH-like_DNA-bd_sf"/>
</dbReference>
<dbReference type="PANTHER" id="PTHR46572">
    <property type="entry name" value="RHO1 GDP-GTP EXCHANGE PROTEIN 1-RELATED"/>
    <property type="match status" value="1"/>
</dbReference>
<dbReference type="InterPro" id="IPR001180">
    <property type="entry name" value="CNH_dom"/>
</dbReference>
<dbReference type="Pfam" id="PF15405">
    <property type="entry name" value="PH_5"/>
    <property type="match status" value="1"/>
</dbReference>
<dbReference type="InterPro" id="IPR041675">
    <property type="entry name" value="PH_5"/>
</dbReference>
<keyword evidence="7" id="KW-1185">Reference proteome</keyword>
<dbReference type="Proteomes" id="UP000037751">
    <property type="component" value="Unassembled WGS sequence"/>
</dbReference>
<dbReference type="RefSeq" id="XP_017990390.1">
    <property type="nucleotide sequence ID" value="XM_018135850.1"/>
</dbReference>